<dbReference type="Pfam" id="PF02970">
    <property type="entry name" value="TBCA"/>
    <property type="match status" value="1"/>
</dbReference>
<dbReference type="Proteomes" id="UP000076871">
    <property type="component" value="Unassembled WGS sequence"/>
</dbReference>
<keyword evidence="4" id="KW-0175">Coiled coil</keyword>
<dbReference type="SUPFAM" id="SSF46988">
    <property type="entry name" value="Tubulin chaperone cofactor A"/>
    <property type="match status" value="1"/>
</dbReference>
<keyword evidence="3" id="KW-0493">Microtubule</keyword>
<dbReference type="GO" id="GO:0005829">
    <property type="term" value="C:cytosol"/>
    <property type="evidence" value="ECO:0007669"/>
    <property type="project" value="TreeGrafter"/>
</dbReference>
<dbReference type="Gene3D" id="1.20.58.90">
    <property type="match status" value="1"/>
</dbReference>
<dbReference type="InterPro" id="IPR004226">
    <property type="entry name" value="TBCA"/>
</dbReference>
<evidence type="ECO:0000256" key="2">
    <source>
        <dbReference type="ARBA" id="ARBA00023186"/>
    </source>
</evidence>
<gene>
    <name evidence="5" type="ORF">LAESUDRAFT_723517</name>
</gene>
<dbReference type="GO" id="GO:0007021">
    <property type="term" value="P:tubulin complex assembly"/>
    <property type="evidence" value="ECO:0007669"/>
    <property type="project" value="UniProtKB-UniRule"/>
</dbReference>
<dbReference type="PANTHER" id="PTHR21500">
    <property type="entry name" value="TUBULIN-SPECIFIC CHAPERONE A"/>
    <property type="match status" value="1"/>
</dbReference>
<feature type="coiled-coil region" evidence="4">
    <location>
        <begin position="18"/>
        <end position="72"/>
    </location>
</feature>
<sequence>MSDTAAIRRQLKIKSGACKRLYKEHKSYEREAEELKRKLDKFIADGAEDWDIKNTRRMMEESQKMIQDTSNRLGGSMQDLRELIVSAEQDPALREDEAFMQAQEAMEEVSV</sequence>
<dbReference type="STRING" id="1314785.A0A165F9G3"/>
<evidence type="ECO:0000256" key="4">
    <source>
        <dbReference type="SAM" id="Coils"/>
    </source>
</evidence>
<dbReference type="GO" id="GO:0048487">
    <property type="term" value="F:beta-tubulin binding"/>
    <property type="evidence" value="ECO:0007669"/>
    <property type="project" value="InterPro"/>
</dbReference>
<keyword evidence="3" id="KW-0206">Cytoskeleton</keyword>
<dbReference type="EMBL" id="KV427614">
    <property type="protein sequence ID" value="KZT08633.1"/>
    <property type="molecule type" value="Genomic_DNA"/>
</dbReference>
<dbReference type="PANTHER" id="PTHR21500:SF0">
    <property type="entry name" value="TUBULIN-SPECIFIC CHAPERONE A"/>
    <property type="match status" value="1"/>
</dbReference>
<evidence type="ECO:0000256" key="3">
    <source>
        <dbReference type="RuleBase" id="RU364030"/>
    </source>
</evidence>
<dbReference type="AlphaFoldDB" id="A0A165F9G3"/>
<comment type="subcellular location">
    <subcellularLocation>
        <location evidence="3">Cytoplasm</location>
        <location evidence="3">Cytoskeleton</location>
    </subcellularLocation>
</comment>
<keyword evidence="6" id="KW-1185">Reference proteome</keyword>
<name>A0A165F9G3_9APHY</name>
<evidence type="ECO:0000313" key="5">
    <source>
        <dbReference type="EMBL" id="KZT08633.1"/>
    </source>
</evidence>
<keyword evidence="2 3" id="KW-0143">Chaperone</keyword>
<dbReference type="GO" id="GO:0005874">
    <property type="term" value="C:microtubule"/>
    <property type="evidence" value="ECO:0007669"/>
    <property type="project" value="UniProtKB-KW"/>
</dbReference>
<keyword evidence="3" id="KW-0963">Cytoplasm</keyword>
<dbReference type="InParanoid" id="A0A165F9G3"/>
<organism evidence="5 6">
    <name type="scientific">Laetiporus sulphureus 93-53</name>
    <dbReference type="NCBI Taxonomy" id="1314785"/>
    <lineage>
        <taxon>Eukaryota</taxon>
        <taxon>Fungi</taxon>
        <taxon>Dikarya</taxon>
        <taxon>Basidiomycota</taxon>
        <taxon>Agaricomycotina</taxon>
        <taxon>Agaricomycetes</taxon>
        <taxon>Polyporales</taxon>
        <taxon>Laetiporus</taxon>
    </lineage>
</organism>
<dbReference type="GO" id="GO:0007023">
    <property type="term" value="P:post-chaperonin tubulin folding pathway"/>
    <property type="evidence" value="ECO:0007669"/>
    <property type="project" value="UniProtKB-UniRule"/>
</dbReference>
<accession>A0A165F9G3</accession>
<reference evidence="5 6" key="1">
    <citation type="journal article" date="2016" name="Mol. Biol. Evol.">
        <title>Comparative Genomics of Early-Diverging Mushroom-Forming Fungi Provides Insights into the Origins of Lignocellulose Decay Capabilities.</title>
        <authorList>
            <person name="Nagy L.G."/>
            <person name="Riley R."/>
            <person name="Tritt A."/>
            <person name="Adam C."/>
            <person name="Daum C."/>
            <person name="Floudas D."/>
            <person name="Sun H."/>
            <person name="Yadav J.S."/>
            <person name="Pangilinan J."/>
            <person name="Larsson K.H."/>
            <person name="Matsuura K."/>
            <person name="Barry K."/>
            <person name="Labutti K."/>
            <person name="Kuo R."/>
            <person name="Ohm R.A."/>
            <person name="Bhattacharya S.S."/>
            <person name="Shirouzu T."/>
            <person name="Yoshinaga Y."/>
            <person name="Martin F.M."/>
            <person name="Grigoriev I.V."/>
            <person name="Hibbett D.S."/>
        </authorList>
    </citation>
    <scope>NUCLEOTIDE SEQUENCE [LARGE SCALE GENOMIC DNA]</scope>
    <source>
        <strain evidence="5 6">93-53</strain>
    </source>
</reference>
<dbReference type="RefSeq" id="XP_040766373.1">
    <property type="nucleotide sequence ID" value="XM_040908431.1"/>
</dbReference>
<dbReference type="InterPro" id="IPR036126">
    <property type="entry name" value="TBCA_sf"/>
</dbReference>
<dbReference type="OrthoDB" id="296187at2759"/>
<comment type="similarity">
    <text evidence="1 3">Belongs to the TBCA family.</text>
</comment>
<evidence type="ECO:0000313" key="6">
    <source>
        <dbReference type="Proteomes" id="UP000076871"/>
    </source>
</evidence>
<comment type="subunit">
    <text evidence="3">Supercomplex made of cofactors A to E. Cofactors A and D function by capturing and stabilizing tubulin in a quasi-native conformation. Cofactor E binds to the cofactor D-tubulin complex; interaction with cofactor C then causes the release of tubulin polypeptides that are committed to the native state.</text>
</comment>
<evidence type="ECO:0000256" key="1">
    <source>
        <dbReference type="ARBA" id="ARBA00006806"/>
    </source>
</evidence>
<protein>
    <recommendedName>
        <fullName evidence="3">Tubulin-specific chaperone A</fullName>
    </recommendedName>
</protein>
<proteinExistence type="inferred from homology"/>
<dbReference type="GeneID" id="63825460"/>